<keyword evidence="4" id="KW-0472">Membrane</keyword>
<dbReference type="eggNOG" id="KOG2101">
    <property type="taxonomic scope" value="Eukaryota"/>
</dbReference>
<evidence type="ECO:0000259" key="6">
    <source>
        <dbReference type="PROSITE" id="PS51207"/>
    </source>
</evidence>
<dbReference type="InterPro" id="IPR003114">
    <property type="entry name" value="Phox_assoc"/>
</dbReference>
<dbReference type="HOGENOM" id="CLU_002131_1_0_1"/>
<evidence type="ECO:0000259" key="5">
    <source>
        <dbReference type="PROSITE" id="PS50132"/>
    </source>
</evidence>
<feature type="domain" description="PXA" evidence="6">
    <location>
        <begin position="102"/>
        <end position="291"/>
    </location>
</feature>
<dbReference type="PROSITE" id="PS50132">
    <property type="entry name" value="RGS"/>
    <property type="match status" value="1"/>
</dbReference>
<evidence type="ECO:0000313" key="8">
    <source>
        <dbReference type="Proteomes" id="UP000013521"/>
    </source>
</evidence>
<dbReference type="InterPro" id="IPR036305">
    <property type="entry name" value="RGS_sf"/>
</dbReference>
<dbReference type="SMART" id="SM00315">
    <property type="entry name" value="RGS"/>
    <property type="match status" value="1"/>
</dbReference>
<dbReference type="PANTHER" id="PTHR22775:SF3">
    <property type="entry name" value="SORTING NEXIN-13"/>
    <property type="match status" value="1"/>
</dbReference>
<dbReference type="OMA" id="AMYVVEV"/>
<dbReference type="InterPro" id="IPR013937">
    <property type="entry name" value="Sorting_nexin_C"/>
</dbReference>
<feature type="coiled-coil region" evidence="2">
    <location>
        <begin position="529"/>
        <end position="556"/>
    </location>
</feature>
<keyword evidence="2" id="KW-0175">Coiled coil</keyword>
<dbReference type="InterPro" id="IPR016137">
    <property type="entry name" value="RGS"/>
</dbReference>
<feature type="compositionally biased region" description="Basic and acidic residues" evidence="3">
    <location>
        <begin position="768"/>
        <end position="782"/>
    </location>
</feature>
<gene>
    <name evidence="7" type="ORF">UCRNP2_2284</name>
</gene>
<dbReference type="Pfam" id="PF08628">
    <property type="entry name" value="Nexin_C"/>
    <property type="match status" value="1"/>
</dbReference>
<protein>
    <submittedName>
        <fullName evidence="7">Putative intermediate filament protein</fullName>
    </submittedName>
</protein>
<dbReference type="EMBL" id="KB915921">
    <property type="protein sequence ID" value="EOD50953.1"/>
    <property type="molecule type" value="Genomic_DNA"/>
</dbReference>
<dbReference type="AlphaFoldDB" id="R1ET41"/>
<feature type="domain" description="RGS" evidence="5">
    <location>
        <begin position="356"/>
        <end position="484"/>
    </location>
</feature>
<name>R1ET41_BOTPV</name>
<dbReference type="Pfam" id="PF02194">
    <property type="entry name" value="PXA"/>
    <property type="match status" value="1"/>
</dbReference>
<dbReference type="KEGG" id="npa:UCRNP2_2284"/>
<dbReference type="InterPro" id="IPR044926">
    <property type="entry name" value="RGS_subdomain_2"/>
</dbReference>
<dbReference type="Pfam" id="PF00615">
    <property type="entry name" value="RGS"/>
    <property type="match status" value="1"/>
</dbReference>
<dbReference type="SMART" id="SM00313">
    <property type="entry name" value="PXA"/>
    <property type="match status" value="1"/>
</dbReference>
<reference evidence="8" key="1">
    <citation type="journal article" date="2013" name="Genome Announc.">
        <title>Draft genome sequence of Neofusicoccum parvum isolate UCR-NP2, a fungal vascular pathogen associated with grapevine cankers.</title>
        <authorList>
            <person name="Blanco-Ulate B."/>
            <person name="Rolshausen P."/>
            <person name="Cantu D."/>
        </authorList>
    </citation>
    <scope>NUCLEOTIDE SEQUENCE [LARGE SCALE GENOMIC DNA]</scope>
    <source>
        <strain evidence="8">UCR-NP2</strain>
    </source>
</reference>
<dbReference type="SUPFAM" id="SSF48097">
    <property type="entry name" value="Regulator of G-protein signaling, RGS"/>
    <property type="match status" value="1"/>
</dbReference>
<dbReference type="Gene3D" id="1.10.167.10">
    <property type="entry name" value="Regulator of G-protein Signalling 4, domain 2"/>
    <property type="match status" value="1"/>
</dbReference>
<evidence type="ECO:0000313" key="7">
    <source>
        <dbReference type="EMBL" id="EOD50953.1"/>
    </source>
</evidence>
<sequence>MELTRRDVILACIAAFIAWGHLTHWAPSLRYVPQAFLAGVAITVAGIVYLIASTSRSPELALARPLRAPQHVAFVSPQAWRAETASLKSRALYRREPLYPPSFVISDHLDNLLDLILRDFVQTWYGAISPRPTFTNEVDRAIRAALGNIRDRLLEADLVEIAISRAVPMVTTHMRDFYEAERIVRGRKLSRDVTESDELDNAIAAKYRDGKLHPAASLTYTNPKSVQQQHLRGIVARLMPQVLPRTMRTSQTVNTLIKEIVACAVLFPVIQMLADPDTWNQMMEGYGRALLQDRKTVRKLRAALDEHAPVSPKLPKTAPFPRLAPGDNERNFERFIRAIRQCNSLSDARRFRKNANLRHVLYDASGLSYFMEFMDRQGLMRLVQFWIVVDGFRDPLEEDTGETDDASLELSWGASERADLAQIYEGYLTKPELAAPDNLRRIVDDFLRAGKRATSIQYLAARRAVLQVQSLVYHEMADRYFARFKKPQKSGSLNLGSEEHQDAPELVNQESIVDSLTKKAELTNNAAELRILKKSKASLQREIHRKELQRQQYVIQESDNSLYGRATVSIQSIMVGKDEAGSEFALYVIERAISPSDPSDSQAETKDFVSRIYSSVSDGMEEFIGNIPVLDQLSLAGQNLISAATTQLNNGNGAAGIGPAAAATSAIANDPQAAAEAEAELRAYENQQLEPFIKPICDLFLEVFELNRENNWLRGRAVVVVLHQLLGGTIERKVRENVKVLTQEDNIVKYIGTLRDSMWPPANGGQMVRDKPPRTEGEKAKSRKEAGLMLATLIPDLAGSVVGRANAQAASRRILATLNNQRLNTHLVYSLLDEIVQIIFGV</sequence>
<proteinExistence type="inferred from homology"/>
<evidence type="ECO:0000256" key="2">
    <source>
        <dbReference type="SAM" id="Coils"/>
    </source>
</evidence>
<dbReference type="GO" id="GO:0035091">
    <property type="term" value="F:phosphatidylinositol binding"/>
    <property type="evidence" value="ECO:0007669"/>
    <property type="project" value="TreeGrafter"/>
</dbReference>
<keyword evidence="4" id="KW-0812">Transmembrane</keyword>
<comment type="similarity">
    <text evidence="1">Belongs to the sorting nexin family.</text>
</comment>
<evidence type="ECO:0000256" key="1">
    <source>
        <dbReference type="ARBA" id="ARBA00010883"/>
    </source>
</evidence>
<feature type="transmembrane region" description="Helical" evidence="4">
    <location>
        <begin position="7"/>
        <end position="25"/>
    </location>
</feature>
<evidence type="ECO:0000256" key="3">
    <source>
        <dbReference type="SAM" id="MobiDB-lite"/>
    </source>
</evidence>
<feature type="transmembrane region" description="Helical" evidence="4">
    <location>
        <begin position="31"/>
        <end position="52"/>
    </location>
</feature>
<evidence type="ECO:0000256" key="4">
    <source>
        <dbReference type="SAM" id="Phobius"/>
    </source>
</evidence>
<feature type="region of interest" description="Disordered" evidence="3">
    <location>
        <begin position="761"/>
        <end position="782"/>
    </location>
</feature>
<organism evidence="7 8">
    <name type="scientific">Botryosphaeria parva (strain UCR-NP2)</name>
    <name type="common">Grapevine canker fungus</name>
    <name type="synonym">Neofusicoccum parvum</name>
    <dbReference type="NCBI Taxonomy" id="1287680"/>
    <lineage>
        <taxon>Eukaryota</taxon>
        <taxon>Fungi</taxon>
        <taxon>Dikarya</taxon>
        <taxon>Ascomycota</taxon>
        <taxon>Pezizomycotina</taxon>
        <taxon>Dothideomycetes</taxon>
        <taxon>Dothideomycetes incertae sedis</taxon>
        <taxon>Botryosphaeriales</taxon>
        <taxon>Botryosphaeriaceae</taxon>
        <taxon>Neofusicoccum</taxon>
    </lineage>
</organism>
<keyword evidence="4" id="KW-1133">Transmembrane helix</keyword>
<dbReference type="Proteomes" id="UP000013521">
    <property type="component" value="Unassembled WGS sequence"/>
</dbReference>
<feature type="transmembrane region" description="Helical" evidence="4">
    <location>
        <begin position="255"/>
        <end position="274"/>
    </location>
</feature>
<dbReference type="STRING" id="1287680.R1ET41"/>
<accession>R1ET41</accession>
<dbReference type="PANTHER" id="PTHR22775">
    <property type="entry name" value="SORTING NEXIN"/>
    <property type="match status" value="1"/>
</dbReference>
<dbReference type="OrthoDB" id="120967at2759"/>
<dbReference type="PROSITE" id="PS51207">
    <property type="entry name" value="PXA"/>
    <property type="match status" value="1"/>
</dbReference>